<dbReference type="OrthoDB" id="423533at2759"/>
<dbReference type="PANTHER" id="PTHR10339:SF27">
    <property type="entry name" value="NAD(P)(+)--ARGININE ADP-RIBOSYLTRANSFERASE"/>
    <property type="match status" value="1"/>
</dbReference>
<reference evidence="8 9" key="2">
    <citation type="submission" date="2019-01" db="EMBL/GenBank/DDBJ databases">
        <title>A chromosome length genome reference of the Java medaka (oryzias javanicus).</title>
        <authorList>
            <person name="Herpin A."/>
            <person name="Takehana Y."/>
            <person name="Naruse K."/>
            <person name="Ansai S."/>
            <person name="Kawaguchi M."/>
        </authorList>
    </citation>
    <scope>NUCLEOTIDE SEQUENCE [LARGE SCALE GENOMIC DNA]</scope>
    <source>
        <strain evidence="8">RS831</strain>
        <tissue evidence="8">Whole body</tissue>
    </source>
</reference>
<keyword evidence="7" id="KW-0732">Signal</keyword>
<evidence type="ECO:0000256" key="7">
    <source>
        <dbReference type="RuleBase" id="RU361228"/>
    </source>
</evidence>
<feature type="chain" id="PRO_5018378074" description="NAD(P)(+)--arginine ADP-ribosyltransferase" evidence="7">
    <location>
        <begin position="21"/>
        <end position="91"/>
    </location>
</feature>
<dbReference type="InterPro" id="IPR000768">
    <property type="entry name" value="ART"/>
</dbReference>
<dbReference type="SUPFAM" id="SSF56399">
    <property type="entry name" value="ADP-ribosylation"/>
    <property type="match status" value="1"/>
</dbReference>
<dbReference type="Gene3D" id="3.90.176.10">
    <property type="entry name" value="Toxin ADP-ribosyltransferase, Chain A, domain 1"/>
    <property type="match status" value="1"/>
</dbReference>
<dbReference type="GO" id="GO:0016779">
    <property type="term" value="F:nucleotidyltransferase activity"/>
    <property type="evidence" value="ECO:0007669"/>
    <property type="project" value="UniProtKB-KW"/>
</dbReference>
<comment type="similarity">
    <text evidence="1 7">Belongs to the Arg-specific ADP-ribosyltransferase family.</text>
</comment>
<keyword evidence="4" id="KW-0548">Nucleotidyltransferase</keyword>
<keyword evidence="2 7" id="KW-0328">Glycosyltransferase</keyword>
<dbReference type="PANTHER" id="PTHR10339">
    <property type="entry name" value="ADP-RIBOSYLTRANSFERASE"/>
    <property type="match status" value="1"/>
</dbReference>
<dbReference type="Proteomes" id="UP000283210">
    <property type="component" value="Chromosome 1"/>
</dbReference>
<feature type="signal peptide" evidence="7">
    <location>
        <begin position="1"/>
        <end position="20"/>
    </location>
</feature>
<dbReference type="GO" id="GO:0106274">
    <property type="term" value="F:NAD+-protein-arginine ADP-ribosyltransferase activity"/>
    <property type="evidence" value="ECO:0007669"/>
    <property type="project" value="UniProtKB-EC"/>
</dbReference>
<keyword evidence="5 7" id="KW-0521">NADP</keyword>
<protein>
    <recommendedName>
        <fullName evidence="7">NAD(P)(+)--arginine ADP-ribosyltransferase</fullName>
        <ecNumber evidence="7">2.4.2.31</ecNumber>
    </recommendedName>
    <alternativeName>
        <fullName evidence="7">Mono(ADP-ribosyl)transferase</fullName>
    </alternativeName>
</protein>
<comment type="catalytic activity">
    <reaction evidence="6 7">
        <text>L-arginyl-[protein] + NAD(+) = N(omega)-(ADP-D-ribosyl)-L-arginyl-[protein] + nicotinamide + H(+)</text>
        <dbReference type="Rhea" id="RHEA:19149"/>
        <dbReference type="Rhea" id="RHEA-COMP:10532"/>
        <dbReference type="Rhea" id="RHEA-COMP:15087"/>
        <dbReference type="ChEBI" id="CHEBI:15378"/>
        <dbReference type="ChEBI" id="CHEBI:17154"/>
        <dbReference type="ChEBI" id="CHEBI:29965"/>
        <dbReference type="ChEBI" id="CHEBI:57540"/>
        <dbReference type="ChEBI" id="CHEBI:142554"/>
        <dbReference type="EC" id="2.4.2.31"/>
    </reaction>
</comment>
<name>A0A3S2N755_ORYJA</name>
<keyword evidence="3 7" id="KW-0808">Transferase</keyword>
<keyword evidence="7" id="KW-0520">NAD</keyword>
<reference evidence="8 9" key="1">
    <citation type="submission" date="2018-11" db="EMBL/GenBank/DDBJ databases">
        <authorList>
            <person name="Lopez-Roques C."/>
            <person name="Donnadieu C."/>
            <person name="Bouchez O."/>
            <person name="Klopp C."/>
            <person name="Cabau C."/>
            <person name="Zahm M."/>
        </authorList>
    </citation>
    <scope>NUCLEOTIDE SEQUENCE [LARGE SCALE GENOMIC DNA]</scope>
    <source>
        <strain evidence="8">RS831</strain>
        <tissue evidence="8">Whole body</tissue>
    </source>
</reference>
<evidence type="ECO:0000256" key="6">
    <source>
        <dbReference type="ARBA" id="ARBA00047597"/>
    </source>
</evidence>
<dbReference type="EMBL" id="CM012437">
    <property type="protein sequence ID" value="RVE75698.1"/>
    <property type="molecule type" value="Genomic_DNA"/>
</dbReference>
<evidence type="ECO:0000313" key="8">
    <source>
        <dbReference type="EMBL" id="RVE75698.1"/>
    </source>
</evidence>
<sequence>MTFWAGVLLMFGAFMVTAEGDRPLDMAVDSVDDMYDDCEDKMLKLVKKEFLESEKSTHKNFSDSWNEAEMYYKGFLLKASLEVRRRQKFGS</sequence>
<evidence type="ECO:0000256" key="2">
    <source>
        <dbReference type="ARBA" id="ARBA00022676"/>
    </source>
</evidence>
<evidence type="ECO:0000256" key="3">
    <source>
        <dbReference type="ARBA" id="ARBA00022679"/>
    </source>
</evidence>
<gene>
    <name evidence="8" type="ORF">OJAV_G00001220</name>
</gene>
<dbReference type="GO" id="GO:0003950">
    <property type="term" value="F:NAD+ poly-ADP-ribosyltransferase activity"/>
    <property type="evidence" value="ECO:0007669"/>
    <property type="project" value="TreeGrafter"/>
</dbReference>
<dbReference type="InterPro" id="IPR050999">
    <property type="entry name" value="ADP-ribosyltransferase_ARG"/>
</dbReference>
<evidence type="ECO:0000256" key="5">
    <source>
        <dbReference type="ARBA" id="ARBA00022857"/>
    </source>
</evidence>
<proteinExistence type="inferred from homology"/>
<accession>A0A3S2N755</accession>
<dbReference type="AlphaFoldDB" id="A0A3S2N755"/>
<dbReference type="Pfam" id="PF01129">
    <property type="entry name" value="ART"/>
    <property type="match status" value="1"/>
</dbReference>
<organism evidence="8 9">
    <name type="scientific">Oryzias javanicus</name>
    <name type="common">Javanese ricefish</name>
    <name type="synonym">Aplocheilus javanicus</name>
    <dbReference type="NCBI Taxonomy" id="123683"/>
    <lineage>
        <taxon>Eukaryota</taxon>
        <taxon>Metazoa</taxon>
        <taxon>Chordata</taxon>
        <taxon>Craniata</taxon>
        <taxon>Vertebrata</taxon>
        <taxon>Euteleostomi</taxon>
        <taxon>Actinopterygii</taxon>
        <taxon>Neopterygii</taxon>
        <taxon>Teleostei</taxon>
        <taxon>Neoteleostei</taxon>
        <taxon>Acanthomorphata</taxon>
        <taxon>Ovalentaria</taxon>
        <taxon>Atherinomorphae</taxon>
        <taxon>Beloniformes</taxon>
        <taxon>Adrianichthyidae</taxon>
        <taxon>Oryziinae</taxon>
        <taxon>Oryzias</taxon>
    </lineage>
</organism>
<keyword evidence="9" id="KW-1185">Reference proteome</keyword>
<evidence type="ECO:0000313" key="9">
    <source>
        <dbReference type="Proteomes" id="UP000283210"/>
    </source>
</evidence>
<evidence type="ECO:0000256" key="4">
    <source>
        <dbReference type="ARBA" id="ARBA00022695"/>
    </source>
</evidence>
<evidence type="ECO:0000256" key="1">
    <source>
        <dbReference type="ARBA" id="ARBA00009558"/>
    </source>
</evidence>
<dbReference type="EC" id="2.4.2.31" evidence="7"/>